<dbReference type="RefSeq" id="WP_091469715.1">
    <property type="nucleotide sequence ID" value="NZ_FNFX01000001.1"/>
</dbReference>
<reference evidence="9" key="1">
    <citation type="submission" date="2016-10" db="EMBL/GenBank/DDBJ databases">
        <authorList>
            <person name="Varghese N."/>
            <person name="Submissions S."/>
        </authorList>
    </citation>
    <scope>NUCLEOTIDE SEQUENCE [LARGE SCALE GENOMIC DNA]</scope>
    <source>
        <strain evidence="9">CBMB127</strain>
    </source>
</reference>
<evidence type="ECO:0000256" key="6">
    <source>
        <dbReference type="SAM" id="Phobius"/>
    </source>
</evidence>
<name>A0A1G9A3F0_9PROT</name>
<evidence type="ECO:0000256" key="1">
    <source>
        <dbReference type="ARBA" id="ARBA00004651"/>
    </source>
</evidence>
<dbReference type="InterPro" id="IPR027379">
    <property type="entry name" value="CLS_N"/>
</dbReference>
<gene>
    <name evidence="8" type="ORF">SAMN05192566_0625</name>
</gene>
<sequence length="69" mass="7955">MEYLLGFGLLGGVIALALTLFWIWMLVDCLANQNEDKLVWFLVIFFLNLLGAFLYYLLARKKRTGLPTL</sequence>
<comment type="subcellular location">
    <subcellularLocation>
        <location evidence="1">Cell membrane</location>
        <topology evidence="1">Multi-pass membrane protein</topology>
    </subcellularLocation>
</comment>
<dbReference type="Proteomes" id="UP000198629">
    <property type="component" value="Unassembled WGS sequence"/>
</dbReference>
<keyword evidence="5 6" id="KW-0472">Membrane</keyword>
<feature type="transmembrane region" description="Helical" evidence="6">
    <location>
        <begin position="39"/>
        <end position="58"/>
    </location>
</feature>
<evidence type="ECO:0000313" key="9">
    <source>
        <dbReference type="Proteomes" id="UP000198629"/>
    </source>
</evidence>
<keyword evidence="3 6" id="KW-0812">Transmembrane</keyword>
<protein>
    <submittedName>
        <fullName evidence="8">Phospholipase_D-nuclease N-terminal</fullName>
    </submittedName>
</protein>
<feature type="domain" description="Cardiolipin synthase N-terminal" evidence="7">
    <location>
        <begin position="21"/>
        <end position="60"/>
    </location>
</feature>
<organism evidence="8 9">
    <name type="scientific">Methylophilus rhizosphaerae</name>
    <dbReference type="NCBI Taxonomy" id="492660"/>
    <lineage>
        <taxon>Bacteria</taxon>
        <taxon>Pseudomonadati</taxon>
        <taxon>Pseudomonadota</taxon>
        <taxon>Betaproteobacteria</taxon>
        <taxon>Nitrosomonadales</taxon>
        <taxon>Methylophilaceae</taxon>
        <taxon>Methylophilus</taxon>
    </lineage>
</organism>
<keyword evidence="4 6" id="KW-1133">Transmembrane helix</keyword>
<accession>A0A1G9A3F0</accession>
<keyword evidence="2" id="KW-1003">Cell membrane</keyword>
<evidence type="ECO:0000256" key="3">
    <source>
        <dbReference type="ARBA" id="ARBA00022692"/>
    </source>
</evidence>
<dbReference type="STRING" id="492660.SAMN05192566_0625"/>
<evidence type="ECO:0000256" key="2">
    <source>
        <dbReference type="ARBA" id="ARBA00022475"/>
    </source>
</evidence>
<dbReference type="EMBL" id="FNFX01000001">
    <property type="protein sequence ID" value="SDK20920.1"/>
    <property type="molecule type" value="Genomic_DNA"/>
</dbReference>
<evidence type="ECO:0000256" key="5">
    <source>
        <dbReference type="ARBA" id="ARBA00023136"/>
    </source>
</evidence>
<dbReference type="GO" id="GO:0005886">
    <property type="term" value="C:plasma membrane"/>
    <property type="evidence" value="ECO:0007669"/>
    <property type="project" value="UniProtKB-SubCell"/>
</dbReference>
<evidence type="ECO:0000256" key="4">
    <source>
        <dbReference type="ARBA" id="ARBA00022989"/>
    </source>
</evidence>
<evidence type="ECO:0000259" key="7">
    <source>
        <dbReference type="Pfam" id="PF13396"/>
    </source>
</evidence>
<proteinExistence type="predicted"/>
<keyword evidence="9" id="KW-1185">Reference proteome</keyword>
<feature type="transmembrane region" description="Helical" evidence="6">
    <location>
        <begin position="7"/>
        <end position="27"/>
    </location>
</feature>
<dbReference type="AlphaFoldDB" id="A0A1G9A3F0"/>
<dbReference type="OrthoDB" id="5348497at2"/>
<dbReference type="Pfam" id="PF13396">
    <property type="entry name" value="PLDc_N"/>
    <property type="match status" value="1"/>
</dbReference>
<evidence type="ECO:0000313" key="8">
    <source>
        <dbReference type="EMBL" id="SDK20920.1"/>
    </source>
</evidence>